<dbReference type="Pfam" id="PF22725">
    <property type="entry name" value="GFO_IDH_MocA_C3"/>
    <property type="match status" value="1"/>
</dbReference>
<dbReference type="AlphaFoldDB" id="A0A0M6XQ98"/>
<accession>A0A0M6XQ98</accession>
<dbReference type="GO" id="GO:0047061">
    <property type="term" value="F:glucose-fructose oxidoreductase activity"/>
    <property type="evidence" value="ECO:0007669"/>
    <property type="project" value="UniProtKB-EC"/>
</dbReference>
<comment type="similarity">
    <text evidence="1">Belongs to the Gfo/Idh/MocA family.</text>
</comment>
<dbReference type="InterPro" id="IPR055170">
    <property type="entry name" value="GFO_IDH_MocA-like_dom"/>
</dbReference>
<proteinExistence type="inferred from homology"/>
<dbReference type="GO" id="GO:0000166">
    <property type="term" value="F:nucleotide binding"/>
    <property type="evidence" value="ECO:0007669"/>
    <property type="project" value="InterPro"/>
</dbReference>
<feature type="domain" description="GFO/IDH/MocA-like oxidoreductase" evidence="4">
    <location>
        <begin position="135"/>
        <end position="249"/>
    </location>
</feature>
<keyword evidence="2 5" id="KW-0560">Oxidoreductase</keyword>
<protein>
    <submittedName>
        <fullName evidence="5">Glucose--fructose oxidoreductase</fullName>
        <ecNumber evidence="5">1.1.99.28</ecNumber>
    </submittedName>
</protein>
<dbReference type="STRING" id="282197.SAMN04488517_10416"/>
<dbReference type="Proteomes" id="UP000048908">
    <property type="component" value="Unassembled WGS sequence"/>
</dbReference>
<organism evidence="5 6">
    <name type="scientific">Jannaschia rubra</name>
    <dbReference type="NCBI Taxonomy" id="282197"/>
    <lineage>
        <taxon>Bacteria</taxon>
        <taxon>Pseudomonadati</taxon>
        <taxon>Pseudomonadota</taxon>
        <taxon>Alphaproteobacteria</taxon>
        <taxon>Rhodobacterales</taxon>
        <taxon>Roseobacteraceae</taxon>
        <taxon>Jannaschia</taxon>
    </lineage>
</organism>
<evidence type="ECO:0000259" key="3">
    <source>
        <dbReference type="Pfam" id="PF01408"/>
    </source>
</evidence>
<dbReference type="EC" id="1.1.99.28" evidence="5"/>
<name>A0A0M6XQ98_9RHOB</name>
<dbReference type="PANTHER" id="PTHR22604:SF105">
    <property type="entry name" value="TRANS-1,2-DIHYDROBENZENE-1,2-DIOL DEHYDROGENASE"/>
    <property type="match status" value="1"/>
</dbReference>
<dbReference type="Gene3D" id="3.40.50.720">
    <property type="entry name" value="NAD(P)-binding Rossmann-like Domain"/>
    <property type="match status" value="1"/>
</dbReference>
<dbReference type="Gene3D" id="3.30.360.10">
    <property type="entry name" value="Dihydrodipicolinate Reductase, domain 2"/>
    <property type="match status" value="1"/>
</dbReference>
<keyword evidence="6" id="KW-1185">Reference proteome</keyword>
<dbReference type="InterPro" id="IPR050984">
    <property type="entry name" value="Gfo/Idh/MocA_domain"/>
</dbReference>
<dbReference type="SUPFAM" id="SSF55347">
    <property type="entry name" value="Glyceraldehyde-3-phosphate dehydrogenase-like, C-terminal domain"/>
    <property type="match status" value="1"/>
</dbReference>
<evidence type="ECO:0000256" key="1">
    <source>
        <dbReference type="ARBA" id="ARBA00010928"/>
    </source>
</evidence>
<dbReference type="RefSeq" id="WP_055681653.1">
    <property type="nucleotide sequence ID" value="NZ_CXPG01000012.1"/>
</dbReference>
<dbReference type="InterPro" id="IPR000683">
    <property type="entry name" value="Gfo/Idh/MocA-like_OxRdtase_N"/>
</dbReference>
<feature type="domain" description="Gfo/Idh/MocA-like oxidoreductase N-terminal" evidence="3">
    <location>
        <begin position="6"/>
        <end position="123"/>
    </location>
</feature>
<evidence type="ECO:0000256" key="2">
    <source>
        <dbReference type="ARBA" id="ARBA00023002"/>
    </source>
</evidence>
<gene>
    <name evidence="5" type="primary">gfo_2</name>
    <name evidence="5" type="ORF">JAN5088_00977</name>
</gene>
<evidence type="ECO:0000313" key="5">
    <source>
        <dbReference type="EMBL" id="CTQ32214.1"/>
    </source>
</evidence>
<dbReference type="SUPFAM" id="SSF51735">
    <property type="entry name" value="NAD(P)-binding Rossmann-fold domains"/>
    <property type="match status" value="1"/>
</dbReference>
<evidence type="ECO:0000313" key="6">
    <source>
        <dbReference type="Proteomes" id="UP000048908"/>
    </source>
</evidence>
<sequence length="328" mass="35783">MTADPIRWGVLGASDFARRLMGPAIHAARGHVLAAVASRTPAKADGFAAFAPGLRVHDDYDALLADEGIDAVYIPLPHTLHVEWAIRALEAGKPVLVEKPVAMHADDIDPLIAARDRTGLTCVEAYMIVHHPQWHRLRTLLDDGAIGRLRHVDGVFTYDNSADPGNIRNRADTGGGALPDIGVYSIGSTRWATGREPMEITHADIDWEDGCDVLTRVSARFDGFTAHWVNSMRLLPEQFVLFHGETGLIRLTAPFNAGKFGEARLELRDRSGITRIETWPDVNQYVLQVEAFGAALRGEAPFPWTLEDARGTQTAIDMAYAAAGGRPA</sequence>
<reference evidence="5 6" key="1">
    <citation type="submission" date="2015-07" db="EMBL/GenBank/DDBJ databases">
        <authorList>
            <person name="Noorani M."/>
        </authorList>
    </citation>
    <scope>NUCLEOTIDE SEQUENCE [LARGE SCALE GENOMIC DNA]</scope>
    <source>
        <strain evidence="5 6">CECT 5088</strain>
    </source>
</reference>
<dbReference type="PANTHER" id="PTHR22604">
    <property type="entry name" value="OXIDOREDUCTASES"/>
    <property type="match status" value="1"/>
</dbReference>
<dbReference type="Pfam" id="PF01408">
    <property type="entry name" value="GFO_IDH_MocA"/>
    <property type="match status" value="1"/>
</dbReference>
<dbReference type="OrthoDB" id="9815825at2"/>
<dbReference type="InterPro" id="IPR036291">
    <property type="entry name" value="NAD(P)-bd_dom_sf"/>
</dbReference>
<evidence type="ECO:0000259" key="4">
    <source>
        <dbReference type="Pfam" id="PF22725"/>
    </source>
</evidence>
<dbReference type="EMBL" id="CXPG01000012">
    <property type="protein sequence ID" value="CTQ32214.1"/>
    <property type="molecule type" value="Genomic_DNA"/>
</dbReference>